<sequence>MYTSRLKNERTDALVKALLSLSNEEEVYRVLEDLLTIREVGELSQRLEVAFMLRDGATYSEIVEKTGVSTATIGRVNRCLNYGAGGYQLIFEKFAEDNQ</sequence>
<dbReference type="Proteomes" id="UP000824260">
    <property type="component" value="Unassembled WGS sequence"/>
</dbReference>
<reference evidence="1" key="1">
    <citation type="submission" date="2020-10" db="EMBL/GenBank/DDBJ databases">
        <authorList>
            <person name="Gilroy R."/>
        </authorList>
    </citation>
    <scope>NUCLEOTIDE SEQUENCE</scope>
    <source>
        <strain evidence="1">ChiSjej6B24-2974</strain>
    </source>
</reference>
<dbReference type="AlphaFoldDB" id="A0A9D0ZMR5"/>
<accession>A0A9D0ZMR5</accession>
<proteinExistence type="predicted"/>
<name>A0A9D0ZMR5_9FIRM</name>
<gene>
    <name evidence="1" type="ORF">IAA52_10385</name>
</gene>
<dbReference type="EMBL" id="DVFZ01000100">
    <property type="protein sequence ID" value="HIQ83493.1"/>
    <property type="molecule type" value="Genomic_DNA"/>
</dbReference>
<evidence type="ECO:0000313" key="1">
    <source>
        <dbReference type="EMBL" id="HIQ83493.1"/>
    </source>
</evidence>
<dbReference type="PANTHER" id="PTHR40080">
    <property type="entry name" value="LMO1763 PROTEIN"/>
    <property type="match status" value="1"/>
</dbReference>
<organism evidence="1 2">
    <name type="scientific">Candidatus Pullichristensenella stercorigallinarum</name>
    <dbReference type="NCBI Taxonomy" id="2840909"/>
    <lineage>
        <taxon>Bacteria</taxon>
        <taxon>Bacillati</taxon>
        <taxon>Bacillota</taxon>
        <taxon>Clostridia</taxon>
        <taxon>Candidatus Pullichristensenella</taxon>
    </lineage>
</organism>
<dbReference type="PANTHER" id="PTHR40080:SF1">
    <property type="entry name" value="TRPR-LIKE PROTEIN YERC_YECD"/>
    <property type="match status" value="1"/>
</dbReference>
<dbReference type="Gene3D" id="1.10.1270.10">
    <property type="entry name" value="TrpR-like"/>
    <property type="match status" value="1"/>
</dbReference>
<dbReference type="Pfam" id="PF01371">
    <property type="entry name" value="Trp_repressor"/>
    <property type="match status" value="1"/>
</dbReference>
<dbReference type="InterPro" id="IPR000831">
    <property type="entry name" value="Trp_repress"/>
</dbReference>
<dbReference type="GO" id="GO:0043565">
    <property type="term" value="F:sequence-specific DNA binding"/>
    <property type="evidence" value="ECO:0007669"/>
    <property type="project" value="InterPro"/>
</dbReference>
<dbReference type="GO" id="GO:0003700">
    <property type="term" value="F:DNA-binding transcription factor activity"/>
    <property type="evidence" value="ECO:0007669"/>
    <property type="project" value="InterPro"/>
</dbReference>
<evidence type="ECO:0000313" key="2">
    <source>
        <dbReference type="Proteomes" id="UP000824260"/>
    </source>
</evidence>
<protein>
    <submittedName>
        <fullName evidence="1">Helix-turn-helix domain-containing protein</fullName>
    </submittedName>
</protein>
<dbReference type="SUPFAM" id="SSF48295">
    <property type="entry name" value="TrpR-like"/>
    <property type="match status" value="1"/>
</dbReference>
<dbReference type="InterPro" id="IPR038116">
    <property type="entry name" value="TrpR-like_sf"/>
</dbReference>
<dbReference type="NCBIfam" id="TIGR02531">
    <property type="entry name" value="yecD_yerC"/>
    <property type="match status" value="1"/>
</dbReference>
<dbReference type="InterPro" id="IPR010921">
    <property type="entry name" value="Trp_repressor/repl_initiator"/>
</dbReference>
<dbReference type="PIRSF" id="PIRSF012508">
    <property type="entry name" value="YerC"/>
    <property type="match status" value="1"/>
</dbReference>
<dbReference type="InterPro" id="IPR013368">
    <property type="entry name" value="YecD_YerC"/>
</dbReference>
<reference evidence="1" key="2">
    <citation type="journal article" date="2021" name="PeerJ">
        <title>Extensive microbial diversity within the chicken gut microbiome revealed by metagenomics and culture.</title>
        <authorList>
            <person name="Gilroy R."/>
            <person name="Ravi A."/>
            <person name="Getino M."/>
            <person name="Pursley I."/>
            <person name="Horton D.L."/>
            <person name="Alikhan N.F."/>
            <person name="Baker D."/>
            <person name="Gharbi K."/>
            <person name="Hall N."/>
            <person name="Watson M."/>
            <person name="Adriaenssens E.M."/>
            <person name="Foster-Nyarko E."/>
            <person name="Jarju S."/>
            <person name="Secka A."/>
            <person name="Antonio M."/>
            <person name="Oren A."/>
            <person name="Chaudhuri R.R."/>
            <person name="La Ragione R."/>
            <person name="Hildebrand F."/>
            <person name="Pallen M.J."/>
        </authorList>
    </citation>
    <scope>NUCLEOTIDE SEQUENCE</scope>
    <source>
        <strain evidence="1">ChiSjej6B24-2974</strain>
    </source>
</reference>
<comment type="caution">
    <text evidence="1">The sequence shown here is derived from an EMBL/GenBank/DDBJ whole genome shotgun (WGS) entry which is preliminary data.</text>
</comment>